<feature type="region of interest" description="Disordered" evidence="1">
    <location>
        <begin position="1"/>
        <end position="39"/>
    </location>
</feature>
<gene>
    <name evidence="2" type="ORF">SAMN05216266_106334</name>
</gene>
<organism evidence="2 3">
    <name type="scientific">Amycolatopsis marina</name>
    <dbReference type="NCBI Taxonomy" id="490629"/>
    <lineage>
        <taxon>Bacteria</taxon>
        <taxon>Bacillati</taxon>
        <taxon>Actinomycetota</taxon>
        <taxon>Actinomycetes</taxon>
        <taxon>Pseudonocardiales</taxon>
        <taxon>Pseudonocardiaceae</taxon>
        <taxon>Amycolatopsis</taxon>
    </lineage>
</organism>
<evidence type="ECO:0000313" key="2">
    <source>
        <dbReference type="EMBL" id="SFB23620.1"/>
    </source>
</evidence>
<evidence type="ECO:0000313" key="3">
    <source>
        <dbReference type="Proteomes" id="UP000243799"/>
    </source>
</evidence>
<keyword evidence="3" id="KW-1185">Reference proteome</keyword>
<dbReference type="STRING" id="490629.SAMN05216266_106334"/>
<proteinExistence type="predicted"/>
<accession>A0A1I0ZGF1</accession>
<reference evidence="3" key="1">
    <citation type="submission" date="2016-10" db="EMBL/GenBank/DDBJ databases">
        <authorList>
            <person name="Varghese N."/>
            <person name="Submissions S."/>
        </authorList>
    </citation>
    <scope>NUCLEOTIDE SEQUENCE [LARGE SCALE GENOMIC DNA]</scope>
    <source>
        <strain evidence="3">CGMCC 4.3568</strain>
    </source>
</reference>
<dbReference type="AlphaFoldDB" id="A0A1I0ZGF1"/>
<evidence type="ECO:0000256" key="1">
    <source>
        <dbReference type="SAM" id="MobiDB-lite"/>
    </source>
</evidence>
<name>A0A1I0ZGF1_9PSEU</name>
<feature type="compositionally biased region" description="Basic and acidic residues" evidence="1">
    <location>
        <begin position="26"/>
        <end position="39"/>
    </location>
</feature>
<dbReference type="EMBL" id="FOKG01000006">
    <property type="protein sequence ID" value="SFB23620.1"/>
    <property type="molecule type" value="Genomic_DNA"/>
</dbReference>
<feature type="compositionally biased region" description="Pro residues" evidence="1">
    <location>
        <begin position="13"/>
        <end position="23"/>
    </location>
</feature>
<dbReference type="Proteomes" id="UP000243799">
    <property type="component" value="Unassembled WGS sequence"/>
</dbReference>
<sequence length="78" mass="8354">MHEHSDSDVPGSAPRPVPGPPPAQARQDEPQDIDPRAGIDDAVAALDDLRDVPLAEHVERFDAVHTELTVALSSIDKV</sequence>
<protein>
    <submittedName>
        <fullName evidence="2">Uncharacterized protein</fullName>
    </submittedName>
</protein>